<dbReference type="InterPro" id="IPR005801">
    <property type="entry name" value="ADC_synthase"/>
</dbReference>
<dbReference type="SUPFAM" id="SSF56322">
    <property type="entry name" value="ADC synthase"/>
    <property type="match status" value="1"/>
</dbReference>
<dbReference type="OrthoDB" id="5290194at2"/>
<accession>A0A1Z3N4N4</accession>
<organism evidence="2 3">
    <name type="scientific">Bdellovibrio bacteriovorus</name>
    <dbReference type="NCBI Taxonomy" id="959"/>
    <lineage>
        <taxon>Bacteria</taxon>
        <taxon>Pseudomonadati</taxon>
        <taxon>Bdellovibrionota</taxon>
        <taxon>Bdellovibrionia</taxon>
        <taxon>Bdellovibrionales</taxon>
        <taxon>Pseudobdellovibrionaceae</taxon>
        <taxon>Bdellovibrio</taxon>
    </lineage>
</organism>
<dbReference type="InterPro" id="IPR015890">
    <property type="entry name" value="Chorismate_C"/>
</dbReference>
<name>A0A1Z3N4N4_BDEBC</name>
<evidence type="ECO:0000259" key="1">
    <source>
        <dbReference type="Pfam" id="PF00425"/>
    </source>
</evidence>
<dbReference type="Gene3D" id="3.60.120.10">
    <property type="entry name" value="Anthranilate synthase"/>
    <property type="match status" value="1"/>
</dbReference>
<dbReference type="PANTHER" id="PTHR42839:SF2">
    <property type="entry name" value="ISOCHORISMATE SYNTHASE ENTC"/>
    <property type="match status" value="1"/>
</dbReference>
<dbReference type="Pfam" id="PF00425">
    <property type="entry name" value="Chorismate_bind"/>
    <property type="match status" value="1"/>
</dbReference>
<dbReference type="Proteomes" id="UP000197003">
    <property type="component" value="Chromosome"/>
</dbReference>
<reference evidence="2 3" key="1">
    <citation type="submission" date="2017-04" db="EMBL/GenBank/DDBJ databases">
        <title>Whole genome sequence of Bdellovibrio bacteriovorus strain SSB218315.</title>
        <authorList>
            <person name="Oyedara O."/>
            <person name="Rodriguez-Perez M.A."/>
        </authorList>
    </citation>
    <scope>NUCLEOTIDE SEQUENCE [LARGE SCALE GENOMIC DNA]</scope>
    <source>
        <strain evidence="2 3">SSB218315</strain>
    </source>
</reference>
<evidence type="ECO:0000313" key="3">
    <source>
        <dbReference type="Proteomes" id="UP000197003"/>
    </source>
</evidence>
<protein>
    <submittedName>
        <fullName evidence="2">Isochorismate synthase</fullName>
    </submittedName>
</protein>
<sequence>MDRQNSITLEGITNFLEAGALLRHGNQWILIEGPFAAEPTPNSVEISVFCPDFYDLTTPARWYGKARHALSTEELRRICEAYLAQGPRTVEPLMTAHWEEPRLEDFAEALSVIQSRIEKNEIQKAVPAVFARTAQTVTARDRARMLVKLSEAPSTLFVYGFWKDGEGVLGATPETLFDFSKGVLKTMALAGTCPKNESTERESLLRDKKEMLEHQLVAEDIKERLSVWGAVQSSAPYILELPTLYHLKTDISVVCQTQPDFVELVKALHPTPALGVAPRSAGYVWMQALPGQQGRRRFGGPFAFIGAEEALCLVGIRNLQWSQDSAMIGSGCGVVAASELEREWRELFQKRLSVKKILGLEV</sequence>
<dbReference type="AlphaFoldDB" id="A0A1Z3N4N4"/>
<proteinExistence type="predicted"/>
<gene>
    <name evidence="2" type="ORF">B9G79_02075</name>
</gene>
<feature type="domain" description="Chorismate-utilising enzyme C-terminal" evidence="1">
    <location>
        <begin position="104"/>
        <end position="350"/>
    </location>
</feature>
<evidence type="ECO:0000313" key="2">
    <source>
        <dbReference type="EMBL" id="ASD62435.1"/>
    </source>
</evidence>
<dbReference type="EMBL" id="CP020946">
    <property type="protein sequence ID" value="ASD62435.1"/>
    <property type="molecule type" value="Genomic_DNA"/>
</dbReference>
<dbReference type="PANTHER" id="PTHR42839">
    <property type="entry name" value="ISOCHORISMATE SYNTHASE ENTC"/>
    <property type="match status" value="1"/>
</dbReference>